<protein>
    <recommendedName>
        <fullName evidence="3">NurA domain-containing protein</fullName>
    </recommendedName>
</protein>
<sequence length="316" mass="34556">MVVTAPRIAVDPWDPSYGTPTGEAGLQESTARLTIDFELPGDRWKPLDPPSSTWRPEEVLIVDGIRRVDARVWFMVDGEPAPNLGLAASYAAGVVRINGRAQLSQAEVRRAILTACPEAEEIRAPLTSYPIIQSAGADPDALSLTLQQQMRDLELLVAHSTRSSDDDLLLLDGPLRGRTTIPRTVGYIKTHHAMYLPTELNAVVADLRPGQRTPVFTIGTTWSRHTWYIKLPVVSDMPWAGVVRCECADSLPRDEAFRLADATTALLPGLASRAHKDPRAPQNLTPIGGLEKLLRHRLGDPAKLHRGLVVATRGDS</sequence>
<dbReference type="Proteomes" id="UP000295198">
    <property type="component" value="Unassembled WGS sequence"/>
</dbReference>
<reference evidence="1 2" key="1">
    <citation type="submission" date="2019-01" db="EMBL/GenBank/DDBJ databases">
        <title>Nocardioides guangzhouensis sp. nov., an actinobacterium isolated from soil.</title>
        <authorList>
            <person name="Fu Y."/>
            <person name="Cai Y."/>
            <person name="Lin Z."/>
            <person name="Chen P."/>
        </authorList>
    </citation>
    <scope>NUCLEOTIDE SEQUENCE [LARGE SCALE GENOMIC DNA]</scope>
    <source>
        <strain evidence="1 2">130</strain>
    </source>
</reference>
<dbReference type="InterPro" id="IPR012337">
    <property type="entry name" value="RNaseH-like_sf"/>
</dbReference>
<dbReference type="EMBL" id="SDKM01000073">
    <property type="protein sequence ID" value="RYP81230.1"/>
    <property type="molecule type" value="Genomic_DNA"/>
</dbReference>
<name>A0A4Q4Z0Y4_9ACTN</name>
<evidence type="ECO:0000313" key="1">
    <source>
        <dbReference type="EMBL" id="RYP81230.1"/>
    </source>
</evidence>
<dbReference type="OrthoDB" id="255198at2"/>
<evidence type="ECO:0000313" key="2">
    <source>
        <dbReference type="Proteomes" id="UP000295198"/>
    </source>
</evidence>
<accession>A0A4Q4Z0Y4</accession>
<evidence type="ECO:0008006" key="3">
    <source>
        <dbReference type="Google" id="ProtNLM"/>
    </source>
</evidence>
<dbReference type="AlphaFoldDB" id="A0A4Q4Z0Y4"/>
<gene>
    <name evidence="1" type="ORF">EKO23_23880</name>
</gene>
<dbReference type="SUPFAM" id="SSF53098">
    <property type="entry name" value="Ribonuclease H-like"/>
    <property type="match status" value="1"/>
</dbReference>
<organism evidence="1 2">
    <name type="scientific">Nocardioides guangzhouensis</name>
    <dbReference type="NCBI Taxonomy" id="2497878"/>
    <lineage>
        <taxon>Bacteria</taxon>
        <taxon>Bacillati</taxon>
        <taxon>Actinomycetota</taxon>
        <taxon>Actinomycetes</taxon>
        <taxon>Propionibacteriales</taxon>
        <taxon>Nocardioidaceae</taxon>
        <taxon>Nocardioides</taxon>
    </lineage>
</organism>
<proteinExistence type="predicted"/>
<keyword evidence="2" id="KW-1185">Reference proteome</keyword>
<comment type="caution">
    <text evidence="1">The sequence shown here is derived from an EMBL/GenBank/DDBJ whole genome shotgun (WGS) entry which is preliminary data.</text>
</comment>